<gene>
    <name evidence="1" type="ORF">CD31_01120</name>
</gene>
<protein>
    <submittedName>
        <fullName evidence="1">Uncharacterized protein</fullName>
    </submittedName>
</protein>
<name>A0ABR4Y5E0_9BACI</name>
<evidence type="ECO:0000313" key="1">
    <source>
        <dbReference type="EMBL" id="KGR89197.1"/>
    </source>
</evidence>
<accession>A0ABR4Y5E0</accession>
<reference evidence="1 2" key="1">
    <citation type="submission" date="2014-02" db="EMBL/GenBank/DDBJ databases">
        <title>Draft genome sequence of Lysinibacillus boronitolerans NBRC 103108.</title>
        <authorList>
            <person name="Zhang F."/>
            <person name="Wang G."/>
            <person name="Zhang L."/>
        </authorList>
    </citation>
    <scope>NUCLEOTIDE SEQUENCE [LARGE SCALE GENOMIC DNA]</scope>
    <source>
        <strain evidence="1 2">NBRC 103108</strain>
    </source>
</reference>
<evidence type="ECO:0000313" key="2">
    <source>
        <dbReference type="Proteomes" id="UP000030487"/>
    </source>
</evidence>
<dbReference type="EMBL" id="JPVR01000050">
    <property type="protein sequence ID" value="KGR89197.1"/>
    <property type="molecule type" value="Genomic_DNA"/>
</dbReference>
<sequence length="74" mass="8425">MLISEGELYTDSHSVGPFKVYLALEDAKYVDDIVKVIDLVSDTKVYLTSSTVNKFEGNLDMELLDVARKYNYKI</sequence>
<comment type="caution">
    <text evidence="1">The sequence shown here is derived from an EMBL/GenBank/DDBJ whole genome shotgun (WGS) entry which is preliminary data.</text>
</comment>
<keyword evidence="2" id="KW-1185">Reference proteome</keyword>
<proteinExistence type="predicted"/>
<dbReference type="RefSeq" id="WP_036075091.1">
    <property type="nucleotide sequence ID" value="NZ_AVCW01000032.1"/>
</dbReference>
<dbReference type="Proteomes" id="UP000030487">
    <property type="component" value="Unassembled WGS sequence"/>
</dbReference>
<organism evidence="1 2">
    <name type="scientific">Lysinibacillus boronitolerans JCM 21713 = 10a = NBRC 103108</name>
    <dbReference type="NCBI Taxonomy" id="1294264"/>
    <lineage>
        <taxon>Bacteria</taxon>
        <taxon>Bacillati</taxon>
        <taxon>Bacillota</taxon>
        <taxon>Bacilli</taxon>
        <taxon>Bacillales</taxon>
        <taxon>Bacillaceae</taxon>
        <taxon>Lysinibacillus</taxon>
    </lineage>
</organism>